<organism evidence="1 2">
    <name type="scientific">Sinomicrobium weinanense</name>
    <dbReference type="NCBI Taxonomy" id="2842200"/>
    <lineage>
        <taxon>Bacteria</taxon>
        <taxon>Pseudomonadati</taxon>
        <taxon>Bacteroidota</taxon>
        <taxon>Flavobacteriia</taxon>
        <taxon>Flavobacteriales</taxon>
        <taxon>Flavobacteriaceae</taxon>
        <taxon>Sinomicrobium</taxon>
    </lineage>
</organism>
<dbReference type="EMBL" id="JACVDC010000074">
    <property type="protein sequence ID" value="MBC9797818.1"/>
    <property type="molecule type" value="Genomic_DNA"/>
</dbReference>
<evidence type="ECO:0008006" key="3">
    <source>
        <dbReference type="Google" id="ProtNLM"/>
    </source>
</evidence>
<protein>
    <recommendedName>
        <fullName evidence="3">Discoidin domain-containing protein</fullName>
    </recommendedName>
</protein>
<dbReference type="PANTHER" id="PTHR35532:SF5">
    <property type="entry name" value="CARBOHYDRATE-BINDING DOMAIN-CONTAINING PROTEIN"/>
    <property type="match status" value="1"/>
</dbReference>
<name>A0A926JUJ7_9FLAO</name>
<dbReference type="Proteomes" id="UP000653730">
    <property type="component" value="Unassembled WGS sequence"/>
</dbReference>
<proteinExistence type="predicted"/>
<evidence type="ECO:0000313" key="1">
    <source>
        <dbReference type="EMBL" id="MBC9797818.1"/>
    </source>
</evidence>
<dbReference type="RefSeq" id="WP_187966947.1">
    <property type="nucleotide sequence ID" value="NZ_JACVDC010000074.1"/>
</dbReference>
<keyword evidence="2" id="KW-1185">Reference proteome</keyword>
<gene>
    <name evidence="1" type="ORF">IBL28_17740</name>
</gene>
<dbReference type="PROSITE" id="PS51257">
    <property type="entry name" value="PROKAR_LIPOPROTEIN"/>
    <property type="match status" value="1"/>
</dbReference>
<evidence type="ECO:0000313" key="2">
    <source>
        <dbReference type="Proteomes" id="UP000653730"/>
    </source>
</evidence>
<accession>A0A926JUJ7</accession>
<dbReference type="AlphaFoldDB" id="A0A926JUJ7"/>
<sequence>MNNKKAMLYFWILLLVSCHKYDVEIRNALELSGKNKGELIKVLEYYKKEGDSMKLEAAKFLISNLPYNYSYDTTNLKKYRIIPLMAKSQWEQDDSIDPNKLNKLWDSLKIISPAHTYIYSKPVQEDIKFVTSKFLIKNIDDAYNSWRNNPYARDSVSFEDFCEYILPYRHIQGKALENWRDFFKSENEDHFKDLYPIPFTKACDSLFGQYKTYKFNYELTEGLPILKFKDFMKIKSGKCTVKSWFNTYIVNTEGIPMVVDFVPAWGNKEDNHQWNALLYGGRTLYFESYWEKGHSWFYNPDINNNKFEDDWSGKIRLPKVYRHTFSTHMEGPISDKRIKLENIPQLFRNVKQKDVSNDYFNTINLSHEITKEKIPKNTYYAYLSVLGVNKRWVPVQWGKIEGNMVIFNKMGTDIVYQPIFYKNGRTIPFGTPFHLDHNGNKKEFIPGNSTSDVVIKRKYPAKKGLEKDAKRIKGSLIQASNNRDFRDAVTIEQIDFEPELRPYEIPLNIKKKYRYFRILSRNVITIKEIKLSYQESENKEIQLEGNFITSSPSTENDSTTWKGIDLKKKQYVSKITFAPPNNLNHVLKGLNYELFYVDKGVFVSLGQQKAEDYELKYKNVPKNGLLYLKCLDEGRQERIFEYKNGEQIWY</sequence>
<dbReference type="Gene3D" id="2.60.120.260">
    <property type="entry name" value="Galactose-binding domain-like"/>
    <property type="match status" value="1"/>
</dbReference>
<reference evidence="1 2" key="1">
    <citation type="submission" date="2020-09" db="EMBL/GenBank/DDBJ databases">
        <title>Sinomicrobium weinanense sp. nov., a halophilic bacteria isolated from saline-alkali soil.</title>
        <authorList>
            <person name="Wu P."/>
            <person name="Ren H."/>
            <person name="Mei Y."/>
            <person name="Liang Y."/>
            <person name="Chen Z."/>
        </authorList>
    </citation>
    <scope>NUCLEOTIDE SEQUENCE [LARGE SCALE GENOMIC DNA]</scope>
    <source>
        <strain evidence="1 2">FJxs</strain>
    </source>
</reference>
<comment type="caution">
    <text evidence="1">The sequence shown here is derived from an EMBL/GenBank/DDBJ whole genome shotgun (WGS) entry which is preliminary data.</text>
</comment>
<dbReference type="PANTHER" id="PTHR35532">
    <property type="entry name" value="SIMILAR TO POLYHYDROXYALKANOATE DEPOLYMERASE"/>
    <property type="match status" value="1"/>
</dbReference>